<dbReference type="AlphaFoldDB" id="A0A5C1A7N2"/>
<evidence type="ECO:0000256" key="1">
    <source>
        <dbReference type="SAM" id="Phobius"/>
    </source>
</evidence>
<evidence type="ECO:0000313" key="3">
    <source>
        <dbReference type="Proteomes" id="UP000324974"/>
    </source>
</evidence>
<evidence type="ECO:0008006" key="4">
    <source>
        <dbReference type="Google" id="ProtNLM"/>
    </source>
</evidence>
<gene>
    <name evidence="2" type="ORF">PX52LOC_01103</name>
</gene>
<dbReference type="Proteomes" id="UP000324974">
    <property type="component" value="Chromosome"/>
</dbReference>
<protein>
    <recommendedName>
        <fullName evidence="4">DUF2330 domain-containing protein</fullName>
    </recommendedName>
</protein>
<dbReference type="Pfam" id="PF10092">
    <property type="entry name" value="DUF2330"/>
    <property type="match status" value="1"/>
</dbReference>
<feature type="transmembrane region" description="Helical" evidence="1">
    <location>
        <begin position="332"/>
        <end position="354"/>
    </location>
</feature>
<organism evidence="2 3">
    <name type="scientific">Limnoglobus roseus</name>
    <dbReference type="NCBI Taxonomy" id="2598579"/>
    <lineage>
        <taxon>Bacteria</taxon>
        <taxon>Pseudomonadati</taxon>
        <taxon>Planctomycetota</taxon>
        <taxon>Planctomycetia</taxon>
        <taxon>Gemmatales</taxon>
        <taxon>Gemmataceae</taxon>
        <taxon>Limnoglobus</taxon>
    </lineage>
</organism>
<proteinExistence type="predicted"/>
<keyword evidence="1" id="KW-0472">Membrane</keyword>
<keyword evidence="1" id="KW-1133">Transmembrane helix</keyword>
<keyword evidence="3" id="KW-1185">Reference proteome</keyword>
<dbReference type="InterPro" id="IPR019283">
    <property type="entry name" value="DUF2330"/>
</dbReference>
<reference evidence="3" key="1">
    <citation type="submission" date="2019-08" db="EMBL/GenBank/DDBJ databases">
        <title>Limnoglobus roseus gen. nov., sp. nov., a novel freshwater planctomycete with a giant genome from the family Gemmataceae.</title>
        <authorList>
            <person name="Kulichevskaya I.S."/>
            <person name="Naumoff D.G."/>
            <person name="Miroshnikov K."/>
            <person name="Ivanova A."/>
            <person name="Philippov D.A."/>
            <person name="Hakobyan A."/>
            <person name="Rijpstra I.C."/>
            <person name="Sinninghe Damste J.S."/>
            <person name="Liesack W."/>
            <person name="Dedysh S.N."/>
        </authorList>
    </citation>
    <scope>NUCLEOTIDE SEQUENCE [LARGE SCALE GENOMIC DNA]</scope>
    <source>
        <strain evidence="3">PX52</strain>
    </source>
</reference>
<sequence length="356" mass="39829">MRAILLLLGLVMLVPPADGCGIPWRHGQLVSVASEDALIVWDAGAKTEHFIRRANFRTEAKDFGFLVPTPTMPVLEEADETIFATLAHATAPKIIYQHRTEKVYRLTNPMHYGASPPPAAAVEILDRKKVAGYDAVVLKANDPTALRDWLDKNGYEARPELVEWFRWYTDHNWIMTAFKLSKDGSAANQLTGRTVRLTFQTEVPFYPYREPTDMRKDAGAGQRLLRVYFLSDKRYEGTLGKEGSWSGRAVWSNLAPDDTARAVISGLGLEPKARDVSLAKKWHLTEFEDSSFPRPGTDEVYFRVAANQDAVEKPPVIVPIVDYEYVDVPADYTMPALLGVVGLIGIGVVGWRLVRK</sequence>
<name>A0A5C1A7N2_9BACT</name>
<dbReference type="RefSeq" id="WP_149109141.1">
    <property type="nucleotide sequence ID" value="NZ_CP042425.1"/>
</dbReference>
<dbReference type="EMBL" id="CP042425">
    <property type="protein sequence ID" value="QEL14233.1"/>
    <property type="molecule type" value="Genomic_DNA"/>
</dbReference>
<evidence type="ECO:0000313" key="2">
    <source>
        <dbReference type="EMBL" id="QEL14233.1"/>
    </source>
</evidence>
<accession>A0A5C1A7N2</accession>
<keyword evidence="1" id="KW-0812">Transmembrane</keyword>
<dbReference type="OrthoDB" id="275368at2"/>
<dbReference type="KEGG" id="lrs:PX52LOC_01103"/>